<feature type="signal peptide" evidence="2">
    <location>
        <begin position="1"/>
        <end position="22"/>
    </location>
</feature>
<dbReference type="PROSITE" id="PS51257">
    <property type="entry name" value="PROKAR_LIPOPROTEIN"/>
    <property type="match status" value="1"/>
</dbReference>
<accession>A0A5B8W8K4</accession>
<gene>
    <name evidence="3" type="ORF">FSB76_26345</name>
</gene>
<feature type="chain" id="PRO_5022792209" description="BZIP transcription factor" evidence="2">
    <location>
        <begin position="23"/>
        <end position="370"/>
    </location>
</feature>
<dbReference type="RefSeq" id="WP_147058754.1">
    <property type="nucleotide sequence ID" value="NZ_CP042437.1"/>
</dbReference>
<keyword evidence="4" id="KW-1185">Reference proteome</keyword>
<dbReference type="KEGG" id="mgk:FSB76_26345"/>
<reference evidence="3 4" key="1">
    <citation type="journal article" date="2013" name="J. Microbiol.">
        <title>Mucilaginibacter ginsenosidivorax sp. nov., with ginsenoside converting activity isolated from sediment.</title>
        <authorList>
            <person name="Kim J.K."/>
            <person name="Choi T.E."/>
            <person name="Liu Q.M."/>
            <person name="Park H.Y."/>
            <person name="Yi T.H."/>
            <person name="Yoon M.H."/>
            <person name="Kim S.C."/>
            <person name="Im W.T."/>
        </authorList>
    </citation>
    <scope>NUCLEOTIDE SEQUENCE [LARGE SCALE GENOMIC DNA]</scope>
    <source>
        <strain evidence="3 4">KHI28</strain>
    </source>
</reference>
<organism evidence="3 4">
    <name type="scientific">Mucilaginibacter ginsenosidivorax</name>
    <dbReference type="NCBI Taxonomy" id="862126"/>
    <lineage>
        <taxon>Bacteria</taxon>
        <taxon>Pseudomonadati</taxon>
        <taxon>Bacteroidota</taxon>
        <taxon>Sphingobacteriia</taxon>
        <taxon>Sphingobacteriales</taxon>
        <taxon>Sphingobacteriaceae</taxon>
        <taxon>Mucilaginibacter</taxon>
    </lineage>
</organism>
<proteinExistence type="predicted"/>
<sequence length="370" mass="40201">MKKNLLSLAVMLLGCHFSYAQWATVGTVTTTTNTVGIGTTTPAYPFHLYNTTARSTNSGSYSDFGFESYNNTNWQGSRLYFGRAHGTATTPLAVQNGDNIGWFDFYGHDGTTFQRSGQFVLKADGTPSSGIVPGAFLFNLAGADGVNTERMRITSAGNVGIATSAPISTFQINNGTFKFSVGRCPGVDMNYGTSYIGFNAARIGSGTSANWTIDGDGYNNGGGVIYTDVLGNIYLAPIPTAGTATRTLTDVNIKSSITFRVAANGTTYAKAITVTTTGWPDYVFKKDYTLPSLTDVKTYIDQNQHLPEIPSAQQVEKDGINLGEMNKLLLKKVEELTLYLIEKDKEEKEQEQRLNKQEARIKKLEQALVH</sequence>
<evidence type="ECO:0008006" key="5">
    <source>
        <dbReference type="Google" id="ProtNLM"/>
    </source>
</evidence>
<dbReference type="Proteomes" id="UP000321362">
    <property type="component" value="Chromosome"/>
</dbReference>
<evidence type="ECO:0000313" key="3">
    <source>
        <dbReference type="EMBL" id="QEC79296.1"/>
    </source>
</evidence>
<evidence type="ECO:0000256" key="1">
    <source>
        <dbReference type="SAM" id="Coils"/>
    </source>
</evidence>
<evidence type="ECO:0000313" key="4">
    <source>
        <dbReference type="Proteomes" id="UP000321362"/>
    </source>
</evidence>
<dbReference type="EMBL" id="CP042437">
    <property type="protein sequence ID" value="QEC79296.1"/>
    <property type="molecule type" value="Genomic_DNA"/>
</dbReference>
<dbReference type="AlphaFoldDB" id="A0A5B8W8K4"/>
<feature type="coiled-coil region" evidence="1">
    <location>
        <begin position="340"/>
        <end position="367"/>
    </location>
</feature>
<keyword evidence="1" id="KW-0175">Coiled coil</keyword>
<name>A0A5B8W8K4_9SPHI</name>
<dbReference type="OrthoDB" id="680331at2"/>
<keyword evidence="2" id="KW-0732">Signal</keyword>
<protein>
    <recommendedName>
        <fullName evidence="5">BZIP transcription factor</fullName>
    </recommendedName>
</protein>
<evidence type="ECO:0000256" key="2">
    <source>
        <dbReference type="SAM" id="SignalP"/>
    </source>
</evidence>